<protein>
    <submittedName>
        <fullName evidence="2">Uncharacterized protein</fullName>
    </submittedName>
</protein>
<accession>A0ABQ5BT93</accession>
<feature type="compositionally biased region" description="Basic and acidic residues" evidence="1">
    <location>
        <begin position="140"/>
        <end position="149"/>
    </location>
</feature>
<evidence type="ECO:0000313" key="2">
    <source>
        <dbReference type="EMBL" id="GJT17494.1"/>
    </source>
</evidence>
<proteinExistence type="predicted"/>
<dbReference type="Proteomes" id="UP001151760">
    <property type="component" value="Unassembled WGS sequence"/>
</dbReference>
<gene>
    <name evidence="2" type="ORF">Tco_0876200</name>
</gene>
<comment type="caution">
    <text evidence="2">The sequence shown here is derived from an EMBL/GenBank/DDBJ whole genome shotgun (WGS) entry which is preliminary data.</text>
</comment>
<sequence>MSELKTIYHSSEALVVLQSQVPTVVDSYLDTKVGDYLPKLTKKPTLTAEQESEKSPSNILKIKKEQDKKQKKPQFTIKSTDKAALEEYDLKSALYQSMHAMDKGVVNTVKDHKRKHDDDENNDYDDPPAGPNQGKKTQRRRIEESESFKKPSSTKETPKGKASTKGSKTSKSASAKEPVKEPIAEVVMDDACDDVVCNDDQPQDTSKHKTRKTLNPDWFKQPPRSPTPDPEWNKRQVVLDQPAQPWFNQMVFTSKDPLTFNDLMATPIDFSKYVLNGLKIENLTQDILLGPAFNLLKGTCSSSIELECNFQECFNSLTDKIDSNNPEGDRYPFDLSKPLPLQGPLGHRTITADYFFNNDLEYLKTSNPEVTYTTSIIKTKAARYEIKGIEYMVATLWSTIKHANDKDTEKGIKHWGERCKLCVSMNKLHGYGHLEEIVVKRSNQQLYKFKEGDFVNLHLNDIEDMLLLVVQHKLFYLDGNVIVDFIVALQKDTVVVSSSAVDEPLDDIMDNEDVNVGKAINFCTLFTSRGNGVDVVVPMESIRAISEWFAKMVYGFFLGKRVAYPFSSMDGLDAMLENGPGFIRKNPIVLKKWNPDVNLLKEYVGNVRFGLNSLVSLSSYARAMIEVLAEVKLKDNFIAALPKITREGYYTCNIRVEYEWNPLGVRVAEGGFKPAKEYRPVAKKPTANTSNIKKKCVEPTKEGATSSGSLFWNVETSNIGTTPIVEKIGKLKQLVIDGKGTLVDDDGKPLKRVDYPGDHDSDDEVCLVDNDMARSMATEMVGFGTQSLLKKCRDSYENGDYDEC</sequence>
<dbReference type="EMBL" id="BQNB010013562">
    <property type="protein sequence ID" value="GJT17494.1"/>
    <property type="molecule type" value="Genomic_DNA"/>
</dbReference>
<evidence type="ECO:0000313" key="3">
    <source>
        <dbReference type="Proteomes" id="UP001151760"/>
    </source>
</evidence>
<reference evidence="2" key="1">
    <citation type="journal article" date="2022" name="Int. J. Mol. Sci.">
        <title>Draft Genome of Tanacetum Coccineum: Genomic Comparison of Closely Related Tanacetum-Family Plants.</title>
        <authorList>
            <person name="Yamashiro T."/>
            <person name="Shiraishi A."/>
            <person name="Nakayama K."/>
            <person name="Satake H."/>
        </authorList>
    </citation>
    <scope>NUCLEOTIDE SEQUENCE</scope>
</reference>
<organism evidence="2 3">
    <name type="scientific">Tanacetum coccineum</name>
    <dbReference type="NCBI Taxonomy" id="301880"/>
    <lineage>
        <taxon>Eukaryota</taxon>
        <taxon>Viridiplantae</taxon>
        <taxon>Streptophyta</taxon>
        <taxon>Embryophyta</taxon>
        <taxon>Tracheophyta</taxon>
        <taxon>Spermatophyta</taxon>
        <taxon>Magnoliopsida</taxon>
        <taxon>eudicotyledons</taxon>
        <taxon>Gunneridae</taxon>
        <taxon>Pentapetalae</taxon>
        <taxon>asterids</taxon>
        <taxon>campanulids</taxon>
        <taxon>Asterales</taxon>
        <taxon>Asteraceae</taxon>
        <taxon>Asteroideae</taxon>
        <taxon>Anthemideae</taxon>
        <taxon>Anthemidinae</taxon>
        <taxon>Tanacetum</taxon>
    </lineage>
</organism>
<keyword evidence="3" id="KW-1185">Reference proteome</keyword>
<feature type="region of interest" description="Disordered" evidence="1">
    <location>
        <begin position="45"/>
        <end position="75"/>
    </location>
</feature>
<feature type="compositionally biased region" description="Low complexity" evidence="1">
    <location>
        <begin position="160"/>
        <end position="176"/>
    </location>
</feature>
<name>A0ABQ5BT93_9ASTR</name>
<evidence type="ECO:0000256" key="1">
    <source>
        <dbReference type="SAM" id="MobiDB-lite"/>
    </source>
</evidence>
<feature type="region of interest" description="Disordered" evidence="1">
    <location>
        <begin position="195"/>
        <end position="232"/>
    </location>
</feature>
<feature type="region of interest" description="Disordered" evidence="1">
    <location>
        <begin position="111"/>
        <end position="182"/>
    </location>
</feature>
<reference evidence="2" key="2">
    <citation type="submission" date="2022-01" db="EMBL/GenBank/DDBJ databases">
        <authorList>
            <person name="Yamashiro T."/>
            <person name="Shiraishi A."/>
            <person name="Satake H."/>
            <person name="Nakayama K."/>
        </authorList>
    </citation>
    <scope>NUCLEOTIDE SEQUENCE</scope>
</reference>